<reference evidence="1 2" key="1">
    <citation type="submission" date="2021-06" db="EMBL/GenBank/DDBJ databases">
        <title>Caerostris extrusa draft genome.</title>
        <authorList>
            <person name="Kono N."/>
            <person name="Arakawa K."/>
        </authorList>
    </citation>
    <scope>NUCLEOTIDE SEQUENCE [LARGE SCALE GENOMIC DNA]</scope>
</reference>
<evidence type="ECO:0000313" key="2">
    <source>
        <dbReference type="Proteomes" id="UP001054945"/>
    </source>
</evidence>
<proteinExistence type="predicted"/>
<dbReference type="AlphaFoldDB" id="A0AAV4MH58"/>
<gene>
    <name evidence="1" type="ORF">CEXT_185961</name>
</gene>
<organism evidence="1 2">
    <name type="scientific">Caerostris extrusa</name>
    <name type="common">Bark spider</name>
    <name type="synonym">Caerostris bankana</name>
    <dbReference type="NCBI Taxonomy" id="172846"/>
    <lineage>
        <taxon>Eukaryota</taxon>
        <taxon>Metazoa</taxon>
        <taxon>Ecdysozoa</taxon>
        <taxon>Arthropoda</taxon>
        <taxon>Chelicerata</taxon>
        <taxon>Arachnida</taxon>
        <taxon>Araneae</taxon>
        <taxon>Araneomorphae</taxon>
        <taxon>Entelegynae</taxon>
        <taxon>Araneoidea</taxon>
        <taxon>Araneidae</taxon>
        <taxon>Caerostris</taxon>
    </lineage>
</organism>
<comment type="caution">
    <text evidence="1">The sequence shown here is derived from an EMBL/GenBank/DDBJ whole genome shotgun (WGS) entry which is preliminary data.</text>
</comment>
<protein>
    <submittedName>
        <fullName evidence="1">Uncharacterized protein</fullName>
    </submittedName>
</protein>
<dbReference type="Proteomes" id="UP001054945">
    <property type="component" value="Unassembled WGS sequence"/>
</dbReference>
<keyword evidence="2" id="KW-1185">Reference proteome</keyword>
<evidence type="ECO:0000313" key="1">
    <source>
        <dbReference type="EMBL" id="GIX71346.1"/>
    </source>
</evidence>
<sequence>MTSHGHFFSPSHKSDPLHAWKRFALRSNSICQRISETVPLISHYPVRLRLESNPDSIKSAKLKWFRLTADRVRSDHFFPTGSGPPLSSQHRAVCPISHQHKAFQGRGSKNGTRS</sequence>
<dbReference type="EMBL" id="BPLR01019746">
    <property type="protein sequence ID" value="GIX71346.1"/>
    <property type="molecule type" value="Genomic_DNA"/>
</dbReference>
<name>A0AAV4MH58_CAEEX</name>
<accession>A0AAV4MH58</accession>